<organism evidence="1 2">
    <name type="scientific">Tanacetum coccineum</name>
    <dbReference type="NCBI Taxonomy" id="301880"/>
    <lineage>
        <taxon>Eukaryota</taxon>
        <taxon>Viridiplantae</taxon>
        <taxon>Streptophyta</taxon>
        <taxon>Embryophyta</taxon>
        <taxon>Tracheophyta</taxon>
        <taxon>Spermatophyta</taxon>
        <taxon>Magnoliopsida</taxon>
        <taxon>eudicotyledons</taxon>
        <taxon>Gunneridae</taxon>
        <taxon>Pentapetalae</taxon>
        <taxon>asterids</taxon>
        <taxon>campanulids</taxon>
        <taxon>Asterales</taxon>
        <taxon>Asteraceae</taxon>
        <taxon>Asteroideae</taxon>
        <taxon>Anthemideae</taxon>
        <taxon>Anthemidinae</taxon>
        <taxon>Tanacetum</taxon>
    </lineage>
</organism>
<comment type="caution">
    <text evidence="1">The sequence shown here is derived from an EMBL/GenBank/DDBJ whole genome shotgun (WGS) entry which is preliminary data.</text>
</comment>
<dbReference type="EMBL" id="BQNB010021501">
    <property type="protein sequence ID" value="GJU07053.1"/>
    <property type="molecule type" value="Genomic_DNA"/>
</dbReference>
<proteinExistence type="predicted"/>
<evidence type="ECO:0000313" key="2">
    <source>
        <dbReference type="Proteomes" id="UP001151760"/>
    </source>
</evidence>
<gene>
    <name evidence="1" type="ORF">Tco_1123483</name>
</gene>
<reference evidence="1" key="1">
    <citation type="journal article" date="2022" name="Int. J. Mol. Sci.">
        <title>Draft Genome of Tanacetum Coccineum: Genomic Comparison of Closely Related Tanacetum-Family Plants.</title>
        <authorList>
            <person name="Yamashiro T."/>
            <person name="Shiraishi A."/>
            <person name="Nakayama K."/>
            <person name="Satake H."/>
        </authorList>
    </citation>
    <scope>NUCLEOTIDE SEQUENCE</scope>
</reference>
<evidence type="ECO:0000313" key="1">
    <source>
        <dbReference type="EMBL" id="GJU07053.1"/>
    </source>
</evidence>
<accession>A0ABQ5J6F1</accession>
<reference evidence="1" key="2">
    <citation type="submission" date="2022-01" db="EMBL/GenBank/DDBJ databases">
        <authorList>
            <person name="Yamashiro T."/>
            <person name="Shiraishi A."/>
            <person name="Satake H."/>
            <person name="Nakayama K."/>
        </authorList>
    </citation>
    <scope>NUCLEOTIDE SEQUENCE</scope>
</reference>
<name>A0ABQ5J6F1_9ASTR</name>
<dbReference type="Proteomes" id="UP001151760">
    <property type="component" value="Unassembled WGS sequence"/>
</dbReference>
<keyword evidence="2" id="KW-1185">Reference proteome</keyword>
<sequence>MESEYYLLKYLDSPTVQHCNKPRYLEYDLAHLKLVFEFSVYTVLDFGLIRRIQWVGYGVLEFIGVASDDLRDALSVIFGLSELKESWSIPSEDPYAEASPTVVGARHHVLQSIVPDPMDISCVPRPYEAGACVDTLEDTGRAVPRLWLKLTRVSACNGEQRRSELGMATLAMVLGYQGPDNAREMLSTYECLKANLWTSKALRESTFREIYLKLRNNDHGNQAGNDRAPAKVYVVGNAGENPDNVVAAEVMERISYLLAHVTAREVEDKSKKKRLEDVAIVRDFPEKSFSTVEAEVGQCTQSLHYLKECEDFMHTGRFKEGFGDCVWCREKLTTHFLSEDKHETSVVRGLSNLIVIFVITGESNCSAGFDQERREPQLRVQALVMTICLDLPKWRLGGKSWNPVRMERCLKFWHEFVLLVMAIADGDHAWYTNQSTLYIGVPTKMYQDMKRLYWWRQETDTLDKLAKECTIKEVVREWNTCLNQLLTCPEISHPILEVTSERLVTNLDRLLPTITTYGAKLDGHSNLGGYAACLGDRFLDASRFVDRQKSYADLKRKPMEFQVGDKVMLIKYRLGRGRSFGKPGKLNQLHFVEEPVEIVGREVKRLKRSQIPLVKVRWTSKRGPEFMWEREDQFKERKYQPLHQDRTVVKCCIMSLEDKAHLMGEVYNTLCFQVIDDVDKSTIYF</sequence>
<protein>
    <submittedName>
        <fullName evidence="1">Uncharacterized protein</fullName>
    </submittedName>
</protein>